<evidence type="ECO:0000313" key="1">
    <source>
        <dbReference type="EMBL" id="KHD77623.1"/>
    </source>
</evidence>
<dbReference type="Gene3D" id="3.40.50.300">
    <property type="entry name" value="P-loop containing nucleotide triphosphate hydrolases"/>
    <property type="match status" value="1"/>
</dbReference>
<sequence length="520" mass="56555">MVDIEAVRDWLGRLPGGSLAERYTGEWDRFARHDRPVVTLFGSYDTGKSSLLRRLLVDAGAEVPGWLTISARHETFEVGEVELGGCVVRDTPGFAVGATDVRARNNTGRAMTAVALTDVGIVVLPPQLATAEHGELRRVLDRGWPAGTMWFVVSRFDEAGADPEDDPEGYGELAARKIGELRDQFRLDEGTRVFVVAQDPFQLAGPATGLGRETWDPFRDWDGMAGLADALAALSPADLPAWRRAAAQRYWTTVLDETVTELRAQLAEYTERAAVAATGVARRDSWESELDALDRAAHAGLDGLVEDVMRRSGELGAGELQTEIQRALDEWFTRHEARLQRLRQSIHKTREQDRARPDWTGFAALVATLESGTDTGPAAPGAVADHLDTVGTLLLGALKVATEAGAQTAAKKAAATWGRHLGTAEAFLPVAVHLARLVDQHRTDSAHRDHDRAAAEQRRQVVAACTSRAREAWQPFVDDIRADILAGTGDQAGLDTTLHDLVTRLRQAVTEGETLLGPQD</sequence>
<gene>
    <name evidence="1" type="ORF">MB27_10950</name>
</gene>
<reference evidence="1 2" key="1">
    <citation type="submission" date="2014-10" db="EMBL/GenBank/DDBJ databases">
        <title>Draft genome sequence of Actinoplanes utahensis NRRL 12052.</title>
        <authorList>
            <person name="Velasco-Bucheli B."/>
            <person name="del Cerro C."/>
            <person name="Hormigo D."/>
            <person name="Garcia J.L."/>
            <person name="Acebal C."/>
            <person name="Arroyo M."/>
            <person name="de la Mata I."/>
        </authorList>
    </citation>
    <scope>NUCLEOTIDE SEQUENCE [LARGE SCALE GENOMIC DNA]</scope>
    <source>
        <strain evidence="1 2">NRRL 12052</strain>
    </source>
</reference>
<evidence type="ECO:0008006" key="3">
    <source>
        <dbReference type="Google" id="ProtNLM"/>
    </source>
</evidence>
<protein>
    <recommendedName>
        <fullName evidence="3">G domain-containing protein</fullName>
    </recommendedName>
</protein>
<dbReference type="EMBL" id="JRTT01000010">
    <property type="protein sequence ID" value="KHD77623.1"/>
    <property type="molecule type" value="Genomic_DNA"/>
</dbReference>
<dbReference type="AlphaFoldDB" id="A0A0A6URH8"/>
<dbReference type="eggNOG" id="ENOG5033Q41">
    <property type="taxonomic scope" value="Bacteria"/>
</dbReference>
<accession>A0A0A6URH8</accession>
<name>A0A0A6URH8_ACTUT</name>
<comment type="caution">
    <text evidence="1">The sequence shown here is derived from an EMBL/GenBank/DDBJ whole genome shotgun (WGS) entry which is preliminary data.</text>
</comment>
<dbReference type="CDD" id="cd00882">
    <property type="entry name" value="Ras_like_GTPase"/>
    <property type="match status" value="1"/>
</dbReference>
<dbReference type="SUPFAM" id="SSF52540">
    <property type="entry name" value="P-loop containing nucleoside triphosphate hydrolases"/>
    <property type="match status" value="1"/>
</dbReference>
<evidence type="ECO:0000313" key="2">
    <source>
        <dbReference type="Proteomes" id="UP000054537"/>
    </source>
</evidence>
<dbReference type="InterPro" id="IPR027417">
    <property type="entry name" value="P-loop_NTPase"/>
</dbReference>
<dbReference type="Proteomes" id="UP000054537">
    <property type="component" value="Unassembled WGS sequence"/>
</dbReference>
<keyword evidence="2" id="KW-1185">Reference proteome</keyword>
<organism evidence="1 2">
    <name type="scientific">Actinoplanes utahensis</name>
    <dbReference type="NCBI Taxonomy" id="1869"/>
    <lineage>
        <taxon>Bacteria</taxon>
        <taxon>Bacillati</taxon>
        <taxon>Actinomycetota</taxon>
        <taxon>Actinomycetes</taxon>
        <taxon>Micromonosporales</taxon>
        <taxon>Micromonosporaceae</taxon>
        <taxon>Actinoplanes</taxon>
    </lineage>
</organism>
<dbReference type="STRING" id="1869.MB27_10950"/>
<proteinExistence type="predicted"/>